<dbReference type="RefSeq" id="WP_285980883.1">
    <property type="nucleotide sequence ID" value="NZ_JASVDS010000001.1"/>
</dbReference>
<organism evidence="1 2">
    <name type="scientific">Roseateles subflavus</name>
    <dbReference type="NCBI Taxonomy" id="3053353"/>
    <lineage>
        <taxon>Bacteria</taxon>
        <taxon>Pseudomonadati</taxon>
        <taxon>Pseudomonadota</taxon>
        <taxon>Betaproteobacteria</taxon>
        <taxon>Burkholderiales</taxon>
        <taxon>Sphaerotilaceae</taxon>
        <taxon>Roseateles</taxon>
    </lineage>
</organism>
<comment type="caution">
    <text evidence="1">The sequence shown here is derived from an EMBL/GenBank/DDBJ whole genome shotgun (WGS) entry which is preliminary data.</text>
</comment>
<dbReference type="Gene3D" id="3.40.190.10">
    <property type="entry name" value="Periplasmic binding protein-like II"/>
    <property type="match status" value="2"/>
</dbReference>
<proteinExistence type="predicted"/>
<gene>
    <name evidence="1" type="ORF">QRD43_02460</name>
</gene>
<evidence type="ECO:0000313" key="2">
    <source>
        <dbReference type="Proteomes" id="UP001238603"/>
    </source>
</evidence>
<dbReference type="PANTHER" id="PTHR35936:SF25">
    <property type="entry name" value="ABC TRANSPORTER SUBSTRATE-BINDING PROTEIN"/>
    <property type="match status" value="1"/>
</dbReference>
<sequence>MKLLISGTTDGRGLAMPLGSEVQALLHFLEQETGLSFDVQAYPWQRALRMASQGEGLLFGASLTAQRQQTLSFSEPLYRESAWLVTRCDRTFDYQHLSQLEGKTLGAVRGTVNGPDFDAAVRAGRFRLDNETGDSRARFEKLLLGRTEALLVYSRWSAPEVERALQARYGMLGAREPEAMRRHPFCVLPRPVFSDDVHIATAIGHHTEVLQRINRALVQGRASGRLAQVMRDAAKSRLLP</sequence>
<reference evidence="1 2" key="1">
    <citation type="submission" date="2023-06" db="EMBL/GenBank/DDBJ databases">
        <title>Pelomonas sp. APW6 16S ribosomal RNA gene genome sequencing and assembly.</title>
        <authorList>
            <person name="Woo H."/>
        </authorList>
    </citation>
    <scope>NUCLEOTIDE SEQUENCE [LARGE SCALE GENOMIC DNA]</scope>
    <source>
        <strain evidence="1 2">APW6</strain>
    </source>
</reference>
<keyword evidence="2" id="KW-1185">Reference proteome</keyword>
<protein>
    <submittedName>
        <fullName evidence="1">ABC transporter substrate-binding protein</fullName>
    </submittedName>
</protein>
<dbReference type="PANTHER" id="PTHR35936">
    <property type="entry name" value="MEMBRANE-BOUND LYTIC MUREIN TRANSGLYCOSYLASE F"/>
    <property type="match status" value="1"/>
</dbReference>
<name>A0ABT7LD17_9BURK</name>
<dbReference type="SUPFAM" id="SSF53850">
    <property type="entry name" value="Periplasmic binding protein-like II"/>
    <property type="match status" value="1"/>
</dbReference>
<evidence type="ECO:0000313" key="1">
    <source>
        <dbReference type="EMBL" id="MDL5030755.1"/>
    </source>
</evidence>
<dbReference type="EMBL" id="JASVDS010000001">
    <property type="protein sequence ID" value="MDL5030755.1"/>
    <property type="molecule type" value="Genomic_DNA"/>
</dbReference>
<accession>A0ABT7LD17</accession>
<dbReference type="Proteomes" id="UP001238603">
    <property type="component" value="Unassembled WGS sequence"/>
</dbReference>